<dbReference type="EMBL" id="LJCR01000075">
    <property type="protein sequence ID" value="KPV54317.1"/>
    <property type="molecule type" value="Genomic_DNA"/>
</dbReference>
<evidence type="ECO:0000259" key="9">
    <source>
        <dbReference type="Pfam" id="PF01850"/>
    </source>
</evidence>
<feature type="domain" description="PIN" evidence="9">
    <location>
        <begin position="3"/>
        <end position="124"/>
    </location>
</feature>
<dbReference type="SUPFAM" id="SSF88723">
    <property type="entry name" value="PIN domain-like"/>
    <property type="match status" value="1"/>
</dbReference>
<comment type="similarity">
    <text evidence="7 8">Belongs to the PINc/VapC protein family.</text>
</comment>
<comment type="cofactor">
    <cofactor evidence="1 8">
        <name>Mg(2+)</name>
        <dbReference type="ChEBI" id="CHEBI:18420"/>
    </cofactor>
</comment>
<dbReference type="Gene3D" id="3.40.50.1010">
    <property type="entry name" value="5'-nuclease"/>
    <property type="match status" value="1"/>
</dbReference>
<comment type="caution">
    <text evidence="10">The sequence shown here is derived from an EMBL/GenBank/DDBJ whole genome shotgun (WGS) entry which is preliminary data.</text>
</comment>
<dbReference type="InterPro" id="IPR050556">
    <property type="entry name" value="Type_II_TA_system_RNase"/>
</dbReference>
<feature type="binding site" evidence="8">
    <location>
        <position position="98"/>
    </location>
    <ligand>
        <name>Mg(2+)</name>
        <dbReference type="ChEBI" id="CHEBI:18420"/>
    </ligand>
</feature>
<dbReference type="GO" id="GO:0016787">
    <property type="term" value="F:hydrolase activity"/>
    <property type="evidence" value="ECO:0007669"/>
    <property type="project" value="UniProtKB-KW"/>
</dbReference>
<keyword evidence="2 8" id="KW-1277">Toxin-antitoxin system</keyword>
<evidence type="ECO:0000256" key="8">
    <source>
        <dbReference type="HAMAP-Rule" id="MF_00265"/>
    </source>
</evidence>
<gene>
    <name evidence="8" type="primary">vapC</name>
    <name evidence="10" type="ORF">SE17_04510</name>
</gene>
<name>A0A0N8PT22_9CHLR</name>
<keyword evidence="8" id="KW-0800">Toxin</keyword>
<evidence type="ECO:0000256" key="2">
    <source>
        <dbReference type="ARBA" id="ARBA00022649"/>
    </source>
</evidence>
<evidence type="ECO:0000256" key="5">
    <source>
        <dbReference type="ARBA" id="ARBA00022801"/>
    </source>
</evidence>
<evidence type="ECO:0000256" key="4">
    <source>
        <dbReference type="ARBA" id="ARBA00022723"/>
    </source>
</evidence>
<dbReference type="PANTHER" id="PTHR33653">
    <property type="entry name" value="RIBONUCLEASE VAPC2"/>
    <property type="match status" value="1"/>
</dbReference>
<keyword evidence="3 8" id="KW-0540">Nuclease</keyword>
<evidence type="ECO:0000256" key="1">
    <source>
        <dbReference type="ARBA" id="ARBA00001946"/>
    </source>
</evidence>
<dbReference type="PANTHER" id="PTHR33653:SF1">
    <property type="entry name" value="RIBONUCLEASE VAPC2"/>
    <property type="match status" value="1"/>
</dbReference>
<dbReference type="HAMAP" id="MF_00265">
    <property type="entry name" value="VapC_Nob1"/>
    <property type="match status" value="1"/>
</dbReference>
<comment type="function">
    <text evidence="8">Toxic component of a toxin-antitoxin (TA) system. An RNase.</text>
</comment>
<dbReference type="AlphaFoldDB" id="A0A0N8PT22"/>
<dbReference type="EC" id="3.1.-.-" evidence="8"/>
<dbReference type="CDD" id="cd18745">
    <property type="entry name" value="PIN_VapC4-5_FitB-like"/>
    <property type="match status" value="1"/>
</dbReference>
<evidence type="ECO:0000313" key="11">
    <source>
        <dbReference type="Proteomes" id="UP000050509"/>
    </source>
</evidence>
<reference evidence="10 11" key="1">
    <citation type="submission" date="2015-09" db="EMBL/GenBank/DDBJ databases">
        <title>Draft genome sequence of Kouleothrix aurantiaca JCM 19913.</title>
        <authorList>
            <person name="Hemp J."/>
        </authorList>
    </citation>
    <scope>NUCLEOTIDE SEQUENCE [LARGE SCALE GENOMIC DNA]</scope>
    <source>
        <strain evidence="10 11">COM-B</strain>
    </source>
</reference>
<keyword evidence="11" id="KW-1185">Reference proteome</keyword>
<keyword evidence="5 8" id="KW-0378">Hydrolase</keyword>
<sequence length="140" mass="15352">MMYLLDSNTCIAFLRSRTSPVKEALARIQASDIALCSIVVAELYEGAYRSAQQQNNLAKVGQFVAQFIVLPFDTIAAQIAGQQGARLAALGTPIGPHDLQIAAIALEHDLTLVTHNVREFSRINGLRIEDWQRDDLSITS</sequence>
<protein>
    <recommendedName>
        <fullName evidence="8">Ribonuclease VapC</fullName>
        <shortName evidence="8">RNase VapC</shortName>
        <ecNumber evidence="8">3.1.-.-</ecNumber>
    </recommendedName>
    <alternativeName>
        <fullName evidence="8">Toxin VapC</fullName>
    </alternativeName>
</protein>
<evidence type="ECO:0000256" key="7">
    <source>
        <dbReference type="ARBA" id="ARBA00038093"/>
    </source>
</evidence>
<dbReference type="GO" id="GO:0000287">
    <property type="term" value="F:magnesium ion binding"/>
    <property type="evidence" value="ECO:0007669"/>
    <property type="project" value="UniProtKB-UniRule"/>
</dbReference>
<dbReference type="InterPro" id="IPR022907">
    <property type="entry name" value="VapC_family"/>
</dbReference>
<accession>A0A0N8PT22</accession>
<dbReference type="Proteomes" id="UP000050509">
    <property type="component" value="Unassembled WGS sequence"/>
</dbReference>
<dbReference type="GO" id="GO:0090729">
    <property type="term" value="F:toxin activity"/>
    <property type="evidence" value="ECO:0007669"/>
    <property type="project" value="UniProtKB-KW"/>
</dbReference>
<dbReference type="InterPro" id="IPR029060">
    <property type="entry name" value="PIN-like_dom_sf"/>
</dbReference>
<evidence type="ECO:0000256" key="3">
    <source>
        <dbReference type="ARBA" id="ARBA00022722"/>
    </source>
</evidence>
<dbReference type="GO" id="GO:0004540">
    <property type="term" value="F:RNA nuclease activity"/>
    <property type="evidence" value="ECO:0007669"/>
    <property type="project" value="InterPro"/>
</dbReference>
<evidence type="ECO:0000256" key="6">
    <source>
        <dbReference type="ARBA" id="ARBA00022842"/>
    </source>
</evidence>
<dbReference type="Pfam" id="PF01850">
    <property type="entry name" value="PIN"/>
    <property type="match status" value="1"/>
</dbReference>
<organism evidence="10 11">
    <name type="scientific">Kouleothrix aurantiaca</name>
    <dbReference type="NCBI Taxonomy" id="186479"/>
    <lineage>
        <taxon>Bacteria</taxon>
        <taxon>Bacillati</taxon>
        <taxon>Chloroflexota</taxon>
        <taxon>Chloroflexia</taxon>
        <taxon>Chloroflexales</taxon>
        <taxon>Roseiflexineae</taxon>
        <taxon>Roseiflexaceae</taxon>
        <taxon>Kouleothrix</taxon>
    </lineage>
</organism>
<keyword evidence="4 8" id="KW-0479">Metal-binding</keyword>
<evidence type="ECO:0000313" key="10">
    <source>
        <dbReference type="EMBL" id="KPV54317.1"/>
    </source>
</evidence>
<keyword evidence="6 8" id="KW-0460">Magnesium</keyword>
<proteinExistence type="inferred from homology"/>
<dbReference type="InterPro" id="IPR002716">
    <property type="entry name" value="PIN_dom"/>
</dbReference>
<feature type="binding site" evidence="8">
    <location>
        <position position="6"/>
    </location>
    <ligand>
        <name>Mg(2+)</name>
        <dbReference type="ChEBI" id="CHEBI:18420"/>
    </ligand>
</feature>